<accession>A0AAU8CGT8</accession>
<dbReference type="GO" id="GO:0009307">
    <property type="term" value="P:DNA restriction-modification system"/>
    <property type="evidence" value="ECO:0007669"/>
    <property type="project" value="InterPro"/>
</dbReference>
<dbReference type="KEGG" id="hanx:ABSL23_15635"/>
<dbReference type="RefSeq" id="WP_353635478.1">
    <property type="nucleotide sequence ID" value="NZ_CP159205.1"/>
</dbReference>
<protein>
    <submittedName>
        <fullName evidence="1">PaeR7I family type II restriction endonuclease</fullName>
    </submittedName>
</protein>
<geneLocation type="plasmid" evidence="1">
    <name>pNMX12-1_211</name>
</geneLocation>
<dbReference type="GO" id="GO:0009036">
    <property type="term" value="F:type II site-specific deoxyribonuclease activity"/>
    <property type="evidence" value="ECO:0007669"/>
    <property type="project" value="InterPro"/>
</dbReference>
<organism evidence="1">
    <name type="scientific">Halobacterium sp. NMX12-1</name>
    <dbReference type="NCBI Taxonomy" id="3166650"/>
    <lineage>
        <taxon>Archaea</taxon>
        <taxon>Methanobacteriati</taxon>
        <taxon>Methanobacteriota</taxon>
        <taxon>Stenosarchaea group</taxon>
        <taxon>Halobacteria</taxon>
        <taxon>Halobacteriales</taxon>
        <taxon>Halobacteriaceae</taxon>
        <taxon>Halobacterium</taxon>
    </lineage>
</organism>
<gene>
    <name evidence="1" type="ORF">ABSL23_15635</name>
</gene>
<dbReference type="Pfam" id="PF04555">
    <property type="entry name" value="XhoI"/>
    <property type="match status" value="1"/>
</dbReference>
<keyword evidence="1" id="KW-0255">Endonuclease</keyword>
<name>A0AAU8CGT8_9EURY</name>
<keyword evidence="1" id="KW-0614">Plasmid</keyword>
<dbReference type="InterPro" id="IPR007636">
    <property type="entry name" value="Restrct_endonuc_II_XhoI"/>
</dbReference>
<proteinExistence type="predicted"/>
<dbReference type="AlphaFoldDB" id="A0AAU8CGT8"/>
<dbReference type="EMBL" id="CP159205">
    <property type="protein sequence ID" value="XCF18159.1"/>
    <property type="molecule type" value="Genomic_DNA"/>
</dbReference>
<dbReference type="GeneID" id="91110610"/>
<dbReference type="GO" id="GO:0003677">
    <property type="term" value="F:DNA binding"/>
    <property type="evidence" value="ECO:0007669"/>
    <property type="project" value="InterPro"/>
</dbReference>
<sequence length="248" mass="28387">MFEDIDREVSDAVQYYYQTLRGQAAEHEESETEVKGRRSEVLGGQQMDGFAWLIEELLVEQTSINADYIKHDYQATLPGYYRPEKEWDTAVVYDDQLYAALEYKSQGSSIGNNLNNRTEEAIGSNTDIQKAYEEGLFEPSPAPWVGYLILMVDNKASQKPRQLRQPNFPADDEFQGASYVDRMELLCLRMLRQRLVDGAGFLLSNEEIGIDGEYREPNEELAFERFARSLISHVNGHLPEDARASSHE</sequence>
<keyword evidence="1" id="KW-0378">Hydrolase</keyword>
<dbReference type="REBASE" id="837259">
    <property type="entry name" value="Hsp121IVP"/>
</dbReference>
<evidence type="ECO:0000313" key="1">
    <source>
        <dbReference type="EMBL" id="XCF18159.1"/>
    </source>
</evidence>
<reference evidence="1" key="1">
    <citation type="submission" date="2024-06" db="EMBL/GenBank/DDBJ databases">
        <title>Genome Sequence of an extremely halophilic archaeon isolated from Permian era halite, Salado Formation, Carlsbad, New Mexico: Halobacterium sp. strain NMX12-1.</title>
        <authorList>
            <person name="Sotoa L."/>
            <person name="DasSarma P."/>
            <person name="Anton B.P."/>
            <person name="Vincze T."/>
            <person name="Verma I."/>
            <person name="Eralp B."/>
            <person name="Powers D.W."/>
            <person name="Dozier B.L."/>
            <person name="Roberts R.J."/>
            <person name="DasSarma S."/>
        </authorList>
    </citation>
    <scope>NUCLEOTIDE SEQUENCE</scope>
    <source>
        <strain evidence="1">NMX12-1</strain>
        <plasmid evidence="1">pNMX12-1_211</plasmid>
    </source>
</reference>
<keyword evidence="1" id="KW-0540">Nuclease</keyword>